<feature type="transmembrane region" description="Helical" evidence="1">
    <location>
        <begin position="171"/>
        <end position="190"/>
    </location>
</feature>
<sequence length="314" mass="37676">MTSQANLIPQIATFQNLTSHFLLPPPPPHPPPLSPRQSLPHSLFFRLILFLSVNFFITPPFFLFLSFHQFPYHVPRSPPFSFFSSVSLSPPLFLFPFISFFLPVSLSPPLVLTRSLSFRHFLYHSTLSFPFYSFLFFLHPNSWYLFLSFLFIHLFFFLSYSFIYFSFFLSYPFIFLSFFLIHSFFFLSFLSIHFSFFLSYSFIFLSFFLIHSFFFLSFLFIHFSFFLSYSFIFLSFLFIHFSFFLIHSFFFLSFFLSFPCIFNITQSYFLLIASINPAQYILTFMYTVSFYFPSFLFFTSQDQILFLLTPTPFF</sequence>
<gene>
    <name evidence="2" type="ORF">SPHA_32307</name>
</gene>
<feature type="transmembrane region" description="Helical" evidence="1">
    <location>
        <begin position="79"/>
        <end position="101"/>
    </location>
</feature>
<reference evidence="2" key="1">
    <citation type="submission" date="2021-01" db="EMBL/GenBank/DDBJ databases">
        <authorList>
            <person name="Li R."/>
            <person name="Bekaert M."/>
        </authorList>
    </citation>
    <scope>NUCLEOTIDE SEQUENCE</scope>
    <source>
        <strain evidence="2">Farmed</strain>
    </source>
</reference>
<keyword evidence="1" id="KW-0472">Membrane</keyword>
<evidence type="ECO:0000313" key="2">
    <source>
        <dbReference type="EMBL" id="CAE1260611.1"/>
    </source>
</evidence>
<organism evidence="2 3">
    <name type="scientific">Acanthosepion pharaonis</name>
    <name type="common">Pharaoh cuttlefish</name>
    <name type="synonym">Sepia pharaonis</name>
    <dbReference type="NCBI Taxonomy" id="158019"/>
    <lineage>
        <taxon>Eukaryota</taxon>
        <taxon>Metazoa</taxon>
        <taxon>Spiralia</taxon>
        <taxon>Lophotrochozoa</taxon>
        <taxon>Mollusca</taxon>
        <taxon>Cephalopoda</taxon>
        <taxon>Coleoidea</taxon>
        <taxon>Decapodiformes</taxon>
        <taxon>Sepiida</taxon>
        <taxon>Sepiina</taxon>
        <taxon>Sepiidae</taxon>
        <taxon>Acanthosepion</taxon>
    </lineage>
</organism>
<name>A0A812CCJ8_ACAPH</name>
<evidence type="ECO:0000256" key="1">
    <source>
        <dbReference type="SAM" id="Phobius"/>
    </source>
</evidence>
<keyword evidence="1" id="KW-1133">Transmembrane helix</keyword>
<feature type="transmembrane region" description="Helical" evidence="1">
    <location>
        <begin position="231"/>
        <end position="256"/>
    </location>
</feature>
<proteinExistence type="predicted"/>
<accession>A0A812CCJ8</accession>
<dbReference type="EMBL" id="CAHIKZ030001339">
    <property type="protein sequence ID" value="CAE1260611.1"/>
    <property type="molecule type" value="Genomic_DNA"/>
</dbReference>
<dbReference type="AlphaFoldDB" id="A0A812CCJ8"/>
<evidence type="ECO:0000313" key="3">
    <source>
        <dbReference type="Proteomes" id="UP000597762"/>
    </source>
</evidence>
<keyword evidence="3" id="KW-1185">Reference proteome</keyword>
<keyword evidence="1" id="KW-0812">Transmembrane</keyword>
<feature type="transmembrane region" description="Helical" evidence="1">
    <location>
        <begin position="268"/>
        <end position="292"/>
    </location>
</feature>
<feature type="transmembrane region" description="Helical" evidence="1">
    <location>
        <begin position="202"/>
        <end position="225"/>
    </location>
</feature>
<comment type="caution">
    <text evidence="2">The sequence shown here is derived from an EMBL/GenBank/DDBJ whole genome shotgun (WGS) entry which is preliminary data.</text>
</comment>
<dbReference type="Proteomes" id="UP000597762">
    <property type="component" value="Unassembled WGS sequence"/>
</dbReference>
<feature type="transmembrane region" description="Helical" evidence="1">
    <location>
        <begin position="121"/>
        <end position="138"/>
    </location>
</feature>
<feature type="transmembrane region" description="Helical" evidence="1">
    <location>
        <begin position="43"/>
        <end position="67"/>
    </location>
</feature>
<feature type="transmembrane region" description="Helical" evidence="1">
    <location>
        <begin position="145"/>
        <end position="165"/>
    </location>
</feature>
<protein>
    <submittedName>
        <fullName evidence="2">Uncharacterized protein</fullName>
    </submittedName>
</protein>